<reference evidence="3" key="1">
    <citation type="submission" date="2014-04" db="EMBL/GenBank/DDBJ databases">
        <title>Evolutionary Origins and Diversification of the Mycorrhizal Mutualists.</title>
        <authorList>
            <consortium name="DOE Joint Genome Institute"/>
            <consortium name="Mycorrhizal Genomics Consortium"/>
            <person name="Kohler A."/>
            <person name="Kuo A."/>
            <person name="Nagy L.G."/>
            <person name="Floudas D."/>
            <person name="Copeland A."/>
            <person name="Barry K.W."/>
            <person name="Cichocki N."/>
            <person name="Veneault-Fourrey C."/>
            <person name="LaButti K."/>
            <person name="Lindquist E.A."/>
            <person name="Lipzen A."/>
            <person name="Lundell T."/>
            <person name="Morin E."/>
            <person name="Murat C."/>
            <person name="Riley R."/>
            <person name="Ohm R."/>
            <person name="Sun H."/>
            <person name="Tunlid A."/>
            <person name="Henrissat B."/>
            <person name="Grigoriev I.V."/>
            <person name="Hibbett D.S."/>
            <person name="Martin F."/>
        </authorList>
    </citation>
    <scope>NUCLEOTIDE SEQUENCE [LARGE SCALE GENOMIC DNA]</scope>
    <source>
        <strain evidence="3">FD-334 SS-4</strain>
    </source>
</reference>
<evidence type="ECO:0000313" key="3">
    <source>
        <dbReference type="Proteomes" id="UP000054270"/>
    </source>
</evidence>
<sequence>MHRHITDVGTTLVIITSTLPPPPPHPLFRRTPRLRASVSPHYRFPQPPVFYVVPAAIPRPDEVSPGRPGVLGLTLDWSLPMRAVSRAATAPPSFISQPEARYSGTPGLPTRRVRWEIQQINVDATLVPLSSVRPHPPLYSSPTHSCRPLSAVTFVLPVLWKTFPNRCMPSFLFPRATPTPAPSCSTRTSTPRPIHIQYKMYTMLDLYHPFPRFQDVSLTAMGYASGTAPSDRPHLPLAAPLDLNFPPCIPPVPSVLTFGTGSRVCTMNALPDYWFTRAARLSGRPRQPAVFAEMGELPLPSPRLFPAHLMCSLTPSSRPPSYSADARSSSIILLTTYSLGALYITVRSLITELRLIYQHGARSLCPMRVLSAFVCLFVGPRVVICVEAPSIHSSAPTCAHSFLAIDTQCAQGSNAPSSACPALPGFAAYFAVCVCQGFLQAFSDSSARWIPGYLTGSGVRFASRRDQAAYVRLPLPSASQASNLLTPPRLPYPPGSLVSGR</sequence>
<dbReference type="AlphaFoldDB" id="A0A0D2NRH6"/>
<proteinExistence type="predicted"/>
<accession>A0A0D2NRH6</accession>
<dbReference type="Proteomes" id="UP000054270">
    <property type="component" value="Unassembled WGS sequence"/>
</dbReference>
<protein>
    <submittedName>
        <fullName evidence="2">Uncharacterized protein</fullName>
    </submittedName>
</protein>
<gene>
    <name evidence="2" type="ORF">HYPSUDRAFT_204701</name>
</gene>
<feature type="region of interest" description="Disordered" evidence="1">
    <location>
        <begin position="482"/>
        <end position="501"/>
    </location>
</feature>
<organism evidence="2 3">
    <name type="scientific">Hypholoma sublateritium (strain FD-334 SS-4)</name>
    <dbReference type="NCBI Taxonomy" id="945553"/>
    <lineage>
        <taxon>Eukaryota</taxon>
        <taxon>Fungi</taxon>
        <taxon>Dikarya</taxon>
        <taxon>Basidiomycota</taxon>
        <taxon>Agaricomycotina</taxon>
        <taxon>Agaricomycetes</taxon>
        <taxon>Agaricomycetidae</taxon>
        <taxon>Agaricales</taxon>
        <taxon>Agaricineae</taxon>
        <taxon>Strophariaceae</taxon>
        <taxon>Hypholoma</taxon>
    </lineage>
</organism>
<name>A0A0D2NRH6_HYPSF</name>
<keyword evidence="3" id="KW-1185">Reference proteome</keyword>
<evidence type="ECO:0000313" key="2">
    <source>
        <dbReference type="EMBL" id="KJA19301.1"/>
    </source>
</evidence>
<dbReference type="EMBL" id="KN817579">
    <property type="protein sequence ID" value="KJA19301.1"/>
    <property type="molecule type" value="Genomic_DNA"/>
</dbReference>
<evidence type="ECO:0000256" key="1">
    <source>
        <dbReference type="SAM" id="MobiDB-lite"/>
    </source>
</evidence>